<dbReference type="Proteomes" id="UP000215185">
    <property type="component" value="Chromosome 1"/>
</dbReference>
<dbReference type="RefSeq" id="WP_018374606.1">
    <property type="nucleotide sequence ID" value="NZ_LT906439.1"/>
</dbReference>
<dbReference type="InterPro" id="IPR036291">
    <property type="entry name" value="NAD(P)-bd_dom_sf"/>
</dbReference>
<dbReference type="EC" id="1.1.1.100" evidence="3"/>
<sequence>MFRLNGQVAVVTGGAKGIGKGIVSALLKQEAQVIVLDKDVVAGQALAEQLPITFLELDVTQAKQISCVFSEIIDKFGRIDILASNVGIFPQKSLEEMTEEDWDFIQSVNLKGTFLIVKEALKYMKNQGYGRVVLTSSITGPITGFPGWSHYCATKAGQLGFMRSIALEYAKFGITVNAVQPGNILTEGLLEQGEDYLNQMKATIPTHSLGEPIDIGAAVAFLVSPEARFITGQSLVVDGGQILPESLDAIL</sequence>
<gene>
    <name evidence="3" type="primary">ucpA</name>
    <name evidence="3" type="ORF">SAMEA4412692_00620</name>
</gene>
<evidence type="ECO:0000313" key="3">
    <source>
        <dbReference type="EMBL" id="SNU87358.1"/>
    </source>
</evidence>
<dbReference type="STRING" id="1123308.GCA_000380085_02062"/>
<dbReference type="PRINTS" id="PR00081">
    <property type="entry name" value="GDHRDH"/>
</dbReference>
<dbReference type="PANTHER" id="PTHR42760">
    <property type="entry name" value="SHORT-CHAIN DEHYDROGENASES/REDUCTASES FAMILY MEMBER"/>
    <property type="match status" value="1"/>
</dbReference>
<dbReference type="FunFam" id="3.40.50.720:FF:000084">
    <property type="entry name" value="Short-chain dehydrogenase reductase"/>
    <property type="match status" value="1"/>
</dbReference>
<dbReference type="EMBL" id="LT906439">
    <property type="protein sequence ID" value="SNU87358.1"/>
    <property type="molecule type" value="Genomic_DNA"/>
</dbReference>
<evidence type="ECO:0000256" key="1">
    <source>
        <dbReference type="ARBA" id="ARBA00006484"/>
    </source>
</evidence>
<reference evidence="3 4" key="1">
    <citation type="submission" date="2017-06" db="EMBL/GenBank/DDBJ databases">
        <authorList>
            <consortium name="Pathogen Informatics"/>
        </authorList>
    </citation>
    <scope>NUCLEOTIDE SEQUENCE [LARGE SCALE GENOMIC DNA]</scope>
    <source>
        <strain evidence="3 4">NCTC13788</strain>
    </source>
</reference>
<protein>
    <submittedName>
        <fullName evidence="3">Oxidoreductase</fullName>
        <ecNumber evidence="3">1.-.-.-</ecNumber>
        <ecNumber evidence="3">1.1.1.100</ecNumber>
    </submittedName>
</protein>
<dbReference type="SUPFAM" id="SSF51735">
    <property type="entry name" value="NAD(P)-binding Rossmann-fold domains"/>
    <property type="match status" value="1"/>
</dbReference>
<dbReference type="EC" id="1.-.-.-" evidence="3"/>
<dbReference type="PRINTS" id="PR00080">
    <property type="entry name" value="SDRFAMILY"/>
</dbReference>
<dbReference type="GO" id="GO:0004316">
    <property type="term" value="F:3-oxoacyl-[acyl-carrier-protein] reductase (NADPH) activity"/>
    <property type="evidence" value="ECO:0007669"/>
    <property type="project" value="UniProtKB-EC"/>
</dbReference>
<dbReference type="KEGG" id="smen:SAMEA4412692_0620"/>
<dbReference type="Gene3D" id="3.40.50.720">
    <property type="entry name" value="NAD(P)-binding Rossmann-like Domain"/>
    <property type="match status" value="1"/>
</dbReference>
<evidence type="ECO:0000313" key="4">
    <source>
        <dbReference type="Proteomes" id="UP000215185"/>
    </source>
</evidence>
<keyword evidence="4" id="KW-1185">Reference proteome</keyword>
<evidence type="ECO:0000256" key="2">
    <source>
        <dbReference type="ARBA" id="ARBA00023002"/>
    </source>
</evidence>
<organism evidence="3 4">
    <name type="scientific">Streptococcus merionis</name>
    <dbReference type="NCBI Taxonomy" id="400065"/>
    <lineage>
        <taxon>Bacteria</taxon>
        <taxon>Bacillati</taxon>
        <taxon>Bacillota</taxon>
        <taxon>Bacilli</taxon>
        <taxon>Lactobacillales</taxon>
        <taxon>Streptococcaceae</taxon>
        <taxon>Streptococcus</taxon>
    </lineage>
</organism>
<dbReference type="AlphaFoldDB" id="A0A239SR74"/>
<proteinExistence type="inferred from homology"/>
<comment type="similarity">
    <text evidence="1">Belongs to the short-chain dehydrogenases/reductases (SDR) family.</text>
</comment>
<dbReference type="Pfam" id="PF13561">
    <property type="entry name" value="adh_short_C2"/>
    <property type="match status" value="1"/>
</dbReference>
<dbReference type="eggNOG" id="COG1028">
    <property type="taxonomic scope" value="Bacteria"/>
</dbReference>
<dbReference type="PANTHER" id="PTHR42760:SF133">
    <property type="entry name" value="3-OXOACYL-[ACYL-CARRIER-PROTEIN] REDUCTASE"/>
    <property type="match status" value="1"/>
</dbReference>
<name>A0A239SR74_9STRE</name>
<dbReference type="GO" id="GO:0008206">
    <property type="term" value="P:bile acid metabolic process"/>
    <property type="evidence" value="ECO:0007669"/>
    <property type="project" value="UniProtKB-ARBA"/>
</dbReference>
<accession>A0A239SR74</accession>
<keyword evidence="2 3" id="KW-0560">Oxidoreductase</keyword>
<dbReference type="OrthoDB" id="9805904at2"/>
<dbReference type="InterPro" id="IPR002347">
    <property type="entry name" value="SDR_fam"/>
</dbReference>